<reference evidence="1" key="1">
    <citation type="submission" date="2014-11" db="EMBL/GenBank/DDBJ databases">
        <authorList>
            <person name="Amaro Gonzalez C."/>
        </authorList>
    </citation>
    <scope>NUCLEOTIDE SEQUENCE</scope>
</reference>
<organism evidence="1">
    <name type="scientific">Anguilla anguilla</name>
    <name type="common">European freshwater eel</name>
    <name type="synonym">Muraena anguilla</name>
    <dbReference type="NCBI Taxonomy" id="7936"/>
    <lineage>
        <taxon>Eukaryota</taxon>
        <taxon>Metazoa</taxon>
        <taxon>Chordata</taxon>
        <taxon>Craniata</taxon>
        <taxon>Vertebrata</taxon>
        <taxon>Euteleostomi</taxon>
        <taxon>Actinopterygii</taxon>
        <taxon>Neopterygii</taxon>
        <taxon>Teleostei</taxon>
        <taxon>Anguilliformes</taxon>
        <taxon>Anguillidae</taxon>
        <taxon>Anguilla</taxon>
    </lineage>
</organism>
<sequence length="36" mass="4452">MHTHTNRDYRMFRYNIKLSTLLQLVHLIMICKKGLY</sequence>
<name>A0A0E9XNK4_ANGAN</name>
<evidence type="ECO:0000313" key="1">
    <source>
        <dbReference type="EMBL" id="JAI04225.1"/>
    </source>
</evidence>
<protein>
    <submittedName>
        <fullName evidence="1">Uncharacterized protein</fullName>
    </submittedName>
</protein>
<proteinExistence type="predicted"/>
<dbReference type="AlphaFoldDB" id="A0A0E9XNK4"/>
<reference evidence="1" key="2">
    <citation type="journal article" date="2015" name="Fish Shellfish Immunol.">
        <title>Early steps in the European eel (Anguilla anguilla)-Vibrio vulnificus interaction in the gills: Role of the RtxA13 toxin.</title>
        <authorList>
            <person name="Callol A."/>
            <person name="Pajuelo D."/>
            <person name="Ebbesson L."/>
            <person name="Teles M."/>
            <person name="MacKenzie S."/>
            <person name="Amaro C."/>
        </authorList>
    </citation>
    <scope>NUCLEOTIDE SEQUENCE</scope>
</reference>
<dbReference type="EMBL" id="GBXM01004353">
    <property type="protein sequence ID" value="JAI04225.1"/>
    <property type="molecule type" value="Transcribed_RNA"/>
</dbReference>
<accession>A0A0E9XNK4</accession>